<proteinExistence type="predicted"/>
<dbReference type="GeneID" id="44134331"/>
<organism evidence="1 2">
    <name type="scientific">Sphingomonas koreensis</name>
    <dbReference type="NCBI Taxonomy" id="93064"/>
    <lineage>
        <taxon>Bacteria</taxon>
        <taxon>Pseudomonadati</taxon>
        <taxon>Pseudomonadota</taxon>
        <taxon>Alphaproteobacteria</taxon>
        <taxon>Sphingomonadales</taxon>
        <taxon>Sphingomonadaceae</taxon>
        <taxon>Sphingomonas</taxon>
    </lineage>
</organism>
<dbReference type="Proteomes" id="UP000185161">
    <property type="component" value="Chromosome"/>
</dbReference>
<sequence length="259" mass="27120">MVERSGLERAAAAMVLVLSALSSPALAQTEPDDSRTTVQVTPYVWASGFGGTLRPGAVAPTVTVDKSFGELLEDLDAAFFISGLVRHERLVVLADLTHSSSSREGLVPTGNPTVPVLPAGGSLRQTSATALVGYRAIEQGRASLDVLVGGRAWWIRPKASVPALNLTASAKASFVDPVFATRLNIRASSRFSLLLYGDIGGFGAASEVTVQAVATANVKVARNIWLSGGYRYLYVDYKSGRVRTTAALAGPLLGATVAF</sequence>
<dbReference type="OrthoDB" id="6555107at2"/>
<dbReference type="STRING" id="93064.BRX40_17385"/>
<accession>A0A1L6JDH5</accession>
<evidence type="ECO:0000313" key="2">
    <source>
        <dbReference type="Proteomes" id="UP000185161"/>
    </source>
</evidence>
<reference evidence="2" key="1">
    <citation type="submission" date="2016-12" db="EMBL/GenBank/DDBJ databases">
        <title>Whole genome sequencing of Sphingomonas sp. ABOJV.</title>
        <authorList>
            <person name="Conlan S."/>
            <person name="Thomas P.J."/>
            <person name="Mullikin J."/>
            <person name="Palmore T.N."/>
            <person name="Frank K.M."/>
            <person name="Segre J.A."/>
        </authorList>
    </citation>
    <scope>NUCLEOTIDE SEQUENCE [LARGE SCALE GENOMIC DNA]</scope>
    <source>
        <strain evidence="2">ABOJV</strain>
    </source>
</reference>
<name>A0A1L6JDH5_9SPHN</name>
<dbReference type="KEGG" id="skr:BRX40_17385"/>
<evidence type="ECO:0000313" key="1">
    <source>
        <dbReference type="EMBL" id="APR53945.1"/>
    </source>
</evidence>
<dbReference type="AlphaFoldDB" id="A0A1L6JDH5"/>
<keyword evidence="2" id="KW-1185">Reference proteome</keyword>
<gene>
    <name evidence="1" type="ORF">BRX40_17385</name>
</gene>
<dbReference type="EMBL" id="CP018820">
    <property type="protein sequence ID" value="APR53945.1"/>
    <property type="molecule type" value="Genomic_DNA"/>
</dbReference>
<dbReference type="RefSeq" id="WP_075152457.1">
    <property type="nucleotide sequence ID" value="NZ_CP018820.1"/>
</dbReference>
<protein>
    <submittedName>
        <fullName evidence="1">Uncharacterized protein</fullName>
    </submittedName>
</protein>